<feature type="domain" description="IrrE N-terminal-like" evidence="2">
    <location>
        <begin position="180"/>
        <end position="235"/>
    </location>
</feature>
<dbReference type="Proteomes" id="UP000194885">
    <property type="component" value="Unassembled WGS sequence"/>
</dbReference>
<dbReference type="RefSeq" id="WP_256925904.1">
    <property type="nucleotide sequence ID" value="NZ_NGKW01000003.1"/>
</dbReference>
<dbReference type="GO" id="GO:0003697">
    <property type="term" value="F:single-stranded DNA binding"/>
    <property type="evidence" value="ECO:0007669"/>
    <property type="project" value="InterPro"/>
</dbReference>
<gene>
    <name evidence="4" type="ORF">A5810_001511</name>
</gene>
<reference evidence="4 5" key="1">
    <citation type="submission" date="2017-05" db="EMBL/GenBank/DDBJ databases">
        <title>The Genome Sequence of Enterococcus faecium 7H8_DIV0219.</title>
        <authorList>
            <consortium name="The Broad Institute Genomics Platform"/>
            <consortium name="The Broad Institute Genomic Center for Infectious Diseases"/>
            <person name="Earl A."/>
            <person name="Manson A."/>
            <person name="Schwartman J."/>
            <person name="Gilmore M."/>
            <person name="Abouelleil A."/>
            <person name="Cao P."/>
            <person name="Chapman S."/>
            <person name="Cusick C."/>
            <person name="Shea T."/>
            <person name="Young S."/>
            <person name="Neafsey D."/>
            <person name="Nusbaum C."/>
            <person name="Birren B."/>
        </authorList>
    </citation>
    <scope>NUCLEOTIDE SEQUENCE [LARGE SCALE GENOMIC DNA]</scope>
    <source>
        <strain evidence="4 5">7H8_DIV0219</strain>
    </source>
</reference>
<evidence type="ECO:0000313" key="4">
    <source>
        <dbReference type="EMBL" id="OTN93635.1"/>
    </source>
</evidence>
<dbReference type="InterPro" id="IPR010359">
    <property type="entry name" value="IrrE_HExxH"/>
</dbReference>
<dbReference type="Gene3D" id="1.10.10.2910">
    <property type="match status" value="1"/>
</dbReference>
<sequence length="345" mass="39657">MSKQAPMKSNRLQTLLAEKDTKKLAQFLKEQVDEYKNSEMFKNYLDFIAKCPKYSSHNIQFLLKQKPTIGLVGTFTQWKKQGYHIKKGSKGFKIFMPIIGAKCENGKPILDENNEKVLEVKGFKLGTVFEDKQLVEYEELPKPVSYLNQDPSFARELFIALAEISEVKVELKPLEVDGYYSSTEKKIFINSKLHGADLLHTFIHEITHAKLHSNTVAQYGEKQYSIQELEAESTAYIVANNYGIDTSTYTMGYLNSWGLQMISSEALMEVMENVQQAARELIEKIDSELNKQKETQLKKTALQTEIEMAKEKQSDLQKELREKIEQQKNKEQSQDKTKTKEGVSL</sequence>
<name>A0A242BDQ3_ENTFC</name>
<evidence type="ECO:0000259" key="3">
    <source>
        <dbReference type="Pfam" id="PF08401"/>
    </source>
</evidence>
<feature type="region of interest" description="Disordered" evidence="1">
    <location>
        <begin position="309"/>
        <end position="345"/>
    </location>
</feature>
<proteinExistence type="predicted"/>
<dbReference type="Pfam" id="PF08401">
    <property type="entry name" value="ArdcN"/>
    <property type="match status" value="1"/>
</dbReference>
<evidence type="ECO:0000313" key="5">
    <source>
        <dbReference type="Proteomes" id="UP000194885"/>
    </source>
</evidence>
<protein>
    <submittedName>
        <fullName evidence="4">Uncharacterized protein</fullName>
    </submittedName>
</protein>
<dbReference type="EMBL" id="NGKW01000003">
    <property type="protein sequence ID" value="OTN93635.1"/>
    <property type="molecule type" value="Genomic_DNA"/>
</dbReference>
<comment type="caution">
    <text evidence="4">The sequence shown here is derived from an EMBL/GenBank/DDBJ whole genome shotgun (WGS) entry which is preliminary data.</text>
</comment>
<dbReference type="InterPro" id="IPR013610">
    <property type="entry name" value="ArdC_N"/>
</dbReference>
<feature type="domain" description="N-terminal" evidence="3">
    <location>
        <begin position="36"/>
        <end position="129"/>
    </location>
</feature>
<evidence type="ECO:0000259" key="2">
    <source>
        <dbReference type="Pfam" id="PF06114"/>
    </source>
</evidence>
<dbReference type="AlphaFoldDB" id="A0A242BDQ3"/>
<evidence type="ECO:0000256" key="1">
    <source>
        <dbReference type="SAM" id="MobiDB-lite"/>
    </source>
</evidence>
<dbReference type="Pfam" id="PF06114">
    <property type="entry name" value="Peptidase_M78"/>
    <property type="match status" value="1"/>
</dbReference>
<accession>A0A242BDQ3</accession>
<organism evidence="4 5">
    <name type="scientific">Enterococcus faecium</name>
    <name type="common">Streptococcus faecium</name>
    <dbReference type="NCBI Taxonomy" id="1352"/>
    <lineage>
        <taxon>Bacteria</taxon>
        <taxon>Bacillati</taxon>
        <taxon>Bacillota</taxon>
        <taxon>Bacilli</taxon>
        <taxon>Lactobacillales</taxon>
        <taxon>Enterococcaceae</taxon>
        <taxon>Enterococcus</taxon>
    </lineage>
</organism>